<dbReference type="Proteomes" id="UP000280307">
    <property type="component" value="Unassembled WGS sequence"/>
</dbReference>
<name>A0A426U834_9CHLR</name>
<evidence type="ECO:0000256" key="6">
    <source>
        <dbReference type="ARBA" id="ARBA00022840"/>
    </source>
</evidence>
<accession>A0A426U834</accession>
<evidence type="ECO:0000256" key="3">
    <source>
        <dbReference type="ARBA" id="ARBA00022697"/>
    </source>
</evidence>
<dbReference type="PANTHER" id="PTHR21064:SF6">
    <property type="entry name" value="AMINOGLYCOSIDE PHOSPHOTRANSFERASE DOMAIN-CONTAINING PROTEIN"/>
    <property type="match status" value="1"/>
</dbReference>
<keyword evidence="2" id="KW-0808">Transferase</keyword>
<proteinExistence type="inferred from homology"/>
<evidence type="ECO:0000256" key="7">
    <source>
        <dbReference type="ARBA" id="ARBA00038240"/>
    </source>
</evidence>
<evidence type="ECO:0000256" key="2">
    <source>
        <dbReference type="ARBA" id="ARBA00022679"/>
    </source>
</evidence>
<protein>
    <submittedName>
        <fullName evidence="9">Homoserine kinase</fullName>
    </submittedName>
</protein>
<dbReference type="SUPFAM" id="SSF56112">
    <property type="entry name" value="Protein kinase-like (PK-like)"/>
    <property type="match status" value="1"/>
</dbReference>
<dbReference type="InterPro" id="IPR011009">
    <property type="entry name" value="Kinase-like_dom_sf"/>
</dbReference>
<dbReference type="EMBL" id="RSAS01000124">
    <property type="protein sequence ID" value="RRR76344.1"/>
    <property type="molecule type" value="Genomic_DNA"/>
</dbReference>
<gene>
    <name evidence="9" type="ORF">EI684_03085</name>
</gene>
<comment type="caution">
    <text evidence="9">The sequence shown here is derived from an EMBL/GenBank/DDBJ whole genome shotgun (WGS) entry which is preliminary data.</text>
</comment>
<dbReference type="CDD" id="cd05153">
    <property type="entry name" value="HomoserineK_II"/>
    <property type="match status" value="1"/>
</dbReference>
<evidence type="ECO:0000256" key="4">
    <source>
        <dbReference type="ARBA" id="ARBA00022741"/>
    </source>
</evidence>
<comment type="similarity">
    <text evidence="7">Belongs to the pseudomonas-type ThrB family.</text>
</comment>
<dbReference type="Gene3D" id="3.30.200.20">
    <property type="entry name" value="Phosphorylase Kinase, domain 1"/>
    <property type="match status" value="1"/>
</dbReference>
<evidence type="ECO:0000256" key="5">
    <source>
        <dbReference type="ARBA" id="ARBA00022777"/>
    </source>
</evidence>
<keyword evidence="5 9" id="KW-0418">Kinase</keyword>
<keyword evidence="1" id="KW-0028">Amino-acid biosynthesis</keyword>
<evidence type="ECO:0000256" key="1">
    <source>
        <dbReference type="ARBA" id="ARBA00022605"/>
    </source>
</evidence>
<keyword evidence="4" id="KW-0547">Nucleotide-binding</keyword>
<sequence>MLTQYDVERALQHYDLGMVRSAHPASHGVVNETTFAETNSGRYVVRRNQRKIGRTSIALRHRLMAWLRARGFPAPRLIAARSGETAIELDGRIFEVFTFIDGDEFNIDRPAHLTGAGSILARYHSAVADFADPPPYQGPRYSTQSLPGLVERIMERDVMGDLTEPLNWYDRRASALRRALPEDVYEDLPYAMIHGDVHRDNLIFRGDVVAALIDFDQVTIDARLVDLADAMVDFAVGPAPPDWYPWGVYSGPLDATRARLLLEGYCQAVPLTSNERTALPILIEVIWLQGNLRRVLMTSDAEPDYHLEVLGQGRRLAQWLDEHREVLLRG</sequence>
<dbReference type="PANTHER" id="PTHR21064">
    <property type="entry name" value="AMINOGLYCOSIDE PHOSPHOTRANSFERASE DOMAIN-CONTAINING PROTEIN-RELATED"/>
    <property type="match status" value="1"/>
</dbReference>
<dbReference type="InterPro" id="IPR002575">
    <property type="entry name" value="Aminoglycoside_PTrfase"/>
</dbReference>
<dbReference type="GO" id="GO:0004413">
    <property type="term" value="F:homoserine kinase activity"/>
    <property type="evidence" value="ECO:0007669"/>
    <property type="project" value="InterPro"/>
</dbReference>
<dbReference type="InterPro" id="IPR050249">
    <property type="entry name" value="Pseudomonas-type_ThrB"/>
</dbReference>
<dbReference type="InterPro" id="IPR005280">
    <property type="entry name" value="Homoserine_kinase_II"/>
</dbReference>
<dbReference type="GO" id="GO:0005524">
    <property type="term" value="F:ATP binding"/>
    <property type="evidence" value="ECO:0007669"/>
    <property type="project" value="UniProtKB-KW"/>
</dbReference>
<reference evidence="9 10" key="1">
    <citation type="submission" date="2018-12" db="EMBL/GenBank/DDBJ databases">
        <title>Genome Sequence of Candidatus Viridilinea halotolerans isolated from saline sulfide-rich spring.</title>
        <authorList>
            <person name="Grouzdev D.S."/>
            <person name="Burganskaya E.I."/>
            <person name="Krutkina M.S."/>
            <person name="Sukhacheva M.V."/>
            <person name="Gorlenko V.M."/>
        </authorList>
    </citation>
    <scope>NUCLEOTIDE SEQUENCE [LARGE SCALE GENOMIC DNA]</scope>
    <source>
        <strain evidence="9">Chok-6</strain>
    </source>
</reference>
<dbReference type="Pfam" id="PF01636">
    <property type="entry name" value="APH"/>
    <property type="match status" value="1"/>
</dbReference>
<dbReference type="Gene3D" id="3.90.1200.10">
    <property type="match status" value="1"/>
</dbReference>
<keyword evidence="6" id="KW-0067">ATP-binding</keyword>
<evidence type="ECO:0000313" key="10">
    <source>
        <dbReference type="Proteomes" id="UP000280307"/>
    </source>
</evidence>
<evidence type="ECO:0000313" key="9">
    <source>
        <dbReference type="EMBL" id="RRR76344.1"/>
    </source>
</evidence>
<dbReference type="AlphaFoldDB" id="A0A426U834"/>
<feature type="domain" description="Aminoglycoside phosphotransferase" evidence="8">
    <location>
        <begin position="23"/>
        <end position="240"/>
    </location>
</feature>
<organism evidence="9 10">
    <name type="scientific">Candidatus Viridilinea halotolerans</name>
    <dbReference type="NCBI Taxonomy" id="2491704"/>
    <lineage>
        <taxon>Bacteria</taxon>
        <taxon>Bacillati</taxon>
        <taxon>Chloroflexota</taxon>
        <taxon>Chloroflexia</taxon>
        <taxon>Chloroflexales</taxon>
        <taxon>Chloroflexineae</taxon>
        <taxon>Oscillochloridaceae</taxon>
        <taxon>Candidatus Viridilinea</taxon>
    </lineage>
</organism>
<evidence type="ECO:0000259" key="8">
    <source>
        <dbReference type="Pfam" id="PF01636"/>
    </source>
</evidence>
<keyword evidence="3" id="KW-0791">Threonine biosynthesis</keyword>
<dbReference type="GO" id="GO:0009088">
    <property type="term" value="P:threonine biosynthetic process"/>
    <property type="evidence" value="ECO:0007669"/>
    <property type="project" value="UniProtKB-KW"/>
</dbReference>